<feature type="domain" description="Protein kinase" evidence="4">
    <location>
        <begin position="343"/>
        <end position="650"/>
    </location>
</feature>
<keyword evidence="2" id="KW-0067">ATP-binding</keyword>
<sequence>MSTSAISPPARPSDVKTSQGASNAAPGAQSIDGSLVDKTESPSNSTYQKAETSPSFQYNASLHTLDTTASQSPTSANLHTPITGLRLQTDQLAQKNKQESRNAGSDVIAESPGQTNFNAGLPVRHSSIRSTHSARRHGADSYSPASVASSPGVGPLVDMTPLPSPMSAWGSPTPWRRSIDEERVEAPSEAQEARTSSESASVPVDFEKASPKKRKIPFIGQLSSDQRAQVAQANAAAHARNRSLSDYRPEGMQVPKARNIAVSSSIAPPIGQALSPPDEPMHREQCLAVQRGIAIARPPTPPDSNRGGEGDDSENVPSSNDSRPSPSLYYEATTMRTGKAKRWRALRQLGEGTFSRVMLATSDEPDGQKALDPAKAELSLDPKSLVAVKVCNHGPAGGPNEKSVETSIKRELDLMKRTNHPSLVHLRAVSNKDRQTLFVLNYCPGGDLFELASTKLDLLKPAMVRRIFAELVDAVRYLHLQYICHRDIKLENILVNMRTEEIPQVTDWRKFDRPIVTLSDLGLGREVPKPPESPLLRRRCGSEDYAAPEVLIGQDYDGRSTDAWALGVVLYTLMEGRMPFDPVPGSKRRRPTSHKIASCDWQWVRWADAEGEWDPMKEPQFEGAREVVEGLIARKRDRWDLEKVQKTDWVAGVIQVNGGLKLEDNDD</sequence>
<feature type="compositionally biased region" description="Basic and acidic residues" evidence="3">
    <location>
        <begin position="177"/>
        <end position="186"/>
    </location>
</feature>
<evidence type="ECO:0000313" key="6">
    <source>
        <dbReference type="Proteomes" id="UP001161017"/>
    </source>
</evidence>
<dbReference type="EMBL" id="JAPUFD010000008">
    <property type="protein sequence ID" value="MDI1488951.1"/>
    <property type="molecule type" value="Genomic_DNA"/>
</dbReference>
<organism evidence="5 6">
    <name type="scientific">Ramalina farinacea</name>
    <dbReference type="NCBI Taxonomy" id="258253"/>
    <lineage>
        <taxon>Eukaryota</taxon>
        <taxon>Fungi</taxon>
        <taxon>Dikarya</taxon>
        <taxon>Ascomycota</taxon>
        <taxon>Pezizomycotina</taxon>
        <taxon>Lecanoromycetes</taxon>
        <taxon>OSLEUM clade</taxon>
        <taxon>Lecanoromycetidae</taxon>
        <taxon>Lecanorales</taxon>
        <taxon>Lecanorineae</taxon>
        <taxon>Ramalinaceae</taxon>
        <taxon>Ramalina</taxon>
    </lineage>
</organism>
<protein>
    <recommendedName>
        <fullName evidence="4">Protein kinase domain-containing protein</fullName>
    </recommendedName>
</protein>
<dbReference type="PANTHER" id="PTHR24346:SF110">
    <property type="entry name" value="NON-SPECIFIC SERINE_THREONINE PROTEIN KINASE"/>
    <property type="match status" value="1"/>
</dbReference>
<keyword evidence="1" id="KW-0547">Nucleotide-binding</keyword>
<gene>
    <name evidence="5" type="ORF">OHK93_008228</name>
</gene>
<dbReference type="InterPro" id="IPR000719">
    <property type="entry name" value="Prot_kinase_dom"/>
</dbReference>
<dbReference type="PANTHER" id="PTHR24346">
    <property type="entry name" value="MAP/MICROTUBULE AFFINITY-REGULATING KINASE"/>
    <property type="match status" value="1"/>
</dbReference>
<accession>A0AA43QPY5</accession>
<evidence type="ECO:0000259" key="4">
    <source>
        <dbReference type="PROSITE" id="PS50011"/>
    </source>
</evidence>
<feature type="compositionally biased region" description="Polar residues" evidence="3">
    <location>
        <begin position="41"/>
        <end position="79"/>
    </location>
</feature>
<evidence type="ECO:0000313" key="5">
    <source>
        <dbReference type="EMBL" id="MDI1488951.1"/>
    </source>
</evidence>
<evidence type="ECO:0000256" key="3">
    <source>
        <dbReference type="SAM" id="MobiDB-lite"/>
    </source>
</evidence>
<dbReference type="InterPro" id="IPR011009">
    <property type="entry name" value="Kinase-like_dom_sf"/>
</dbReference>
<comment type="caution">
    <text evidence="5">The sequence shown here is derived from an EMBL/GenBank/DDBJ whole genome shotgun (WGS) entry which is preliminary data.</text>
</comment>
<dbReference type="PROSITE" id="PS00108">
    <property type="entry name" value="PROTEIN_KINASE_ST"/>
    <property type="match status" value="1"/>
</dbReference>
<reference evidence="5" key="1">
    <citation type="journal article" date="2023" name="Genome Biol. Evol.">
        <title>First Whole Genome Sequence and Flow Cytometry Genome Size Data for the Lichen-Forming Fungus Ramalina farinacea (Ascomycota).</title>
        <authorList>
            <person name="Llewellyn T."/>
            <person name="Mian S."/>
            <person name="Hill R."/>
            <person name="Leitch I.J."/>
            <person name="Gaya E."/>
        </authorList>
    </citation>
    <scope>NUCLEOTIDE SEQUENCE</scope>
    <source>
        <strain evidence="5">LIQ254RAFAR</strain>
    </source>
</reference>
<evidence type="ECO:0000256" key="2">
    <source>
        <dbReference type="ARBA" id="ARBA00022840"/>
    </source>
</evidence>
<name>A0AA43QPY5_9LECA</name>
<proteinExistence type="predicted"/>
<dbReference type="SUPFAM" id="SSF56112">
    <property type="entry name" value="Protein kinase-like (PK-like)"/>
    <property type="match status" value="1"/>
</dbReference>
<evidence type="ECO:0000256" key="1">
    <source>
        <dbReference type="ARBA" id="ARBA00022741"/>
    </source>
</evidence>
<feature type="region of interest" description="Disordered" evidence="3">
    <location>
        <begin position="293"/>
        <end position="333"/>
    </location>
</feature>
<dbReference type="SMART" id="SM00220">
    <property type="entry name" value="S_TKc"/>
    <property type="match status" value="1"/>
</dbReference>
<dbReference type="Pfam" id="PF00069">
    <property type="entry name" value="Pkinase"/>
    <property type="match status" value="1"/>
</dbReference>
<feature type="region of interest" description="Disordered" evidence="3">
    <location>
        <begin position="1"/>
        <end position="79"/>
    </location>
</feature>
<dbReference type="GO" id="GO:0004674">
    <property type="term" value="F:protein serine/threonine kinase activity"/>
    <property type="evidence" value="ECO:0007669"/>
    <property type="project" value="TreeGrafter"/>
</dbReference>
<dbReference type="GO" id="GO:0005524">
    <property type="term" value="F:ATP binding"/>
    <property type="evidence" value="ECO:0007669"/>
    <property type="project" value="UniProtKB-KW"/>
</dbReference>
<dbReference type="Proteomes" id="UP001161017">
    <property type="component" value="Unassembled WGS sequence"/>
</dbReference>
<keyword evidence="6" id="KW-1185">Reference proteome</keyword>
<dbReference type="GO" id="GO:0035556">
    <property type="term" value="P:intracellular signal transduction"/>
    <property type="evidence" value="ECO:0007669"/>
    <property type="project" value="TreeGrafter"/>
</dbReference>
<feature type="compositionally biased region" description="Polar residues" evidence="3">
    <location>
        <begin position="315"/>
        <end position="325"/>
    </location>
</feature>
<dbReference type="AlphaFoldDB" id="A0AA43QPY5"/>
<feature type="region of interest" description="Disordered" evidence="3">
    <location>
        <begin position="92"/>
        <end position="203"/>
    </location>
</feature>
<dbReference type="GO" id="GO:0005737">
    <property type="term" value="C:cytoplasm"/>
    <property type="evidence" value="ECO:0007669"/>
    <property type="project" value="TreeGrafter"/>
</dbReference>
<dbReference type="Gene3D" id="1.10.510.10">
    <property type="entry name" value="Transferase(Phosphotransferase) domain 1"/>
    <property type="match status" value="1"/>
</dbReference>
<dbReference type="InterPro" id="IPR008271">
    <property type="entry name" value="Ser/Thr_kinase_AS"/>
</dbReference>
<dbReference type="PROSITE" id="PS50011">
    <property type="entry name" value="PROTEIN_KINASE_DOM"/>
    <property type="match status" value="1"/>
</dbReference>